<dbReference type="PANTHER" id="PTHR43423">
    <property type="entry name" value="ABC TRANSPORTER I FAMILY MEMBER 17"/>
    <property type="match status" value="1"/>
</dbReference>
<proteinExistence type="predicted"/>
<keyword evidence="2" id="KW-1003">Cell membrane</keyword>
<evidence type="ECO:0000256" key="1">
    <source>
        <dbReference type="ARBA" id="ARBA00022448"/>
    </source>
</evidence>
<gene>
    <name evidence="10" type="ORF">IWT5_00702</name>
</gene>
<keyword evidence="7" id="KW-1278">Translocase</keyword>
<dbReference type="RefSeq" id="WP_098823933.1">
    <property type="nucleotide sequence ID" value="NZ_BCMJ01000002.1"/>
</dbReference>
<keyword evidence="11" id="KW-1185">Reference proteome</keyword>
<dbReference type="PANTHER" id="PTHR43423:SF12">
    <property type="entry name" value="IRON EXPORT ATP-BINDING PROTEIN FETA-RELATED"/>
    <property type="match status" value="1"/>
</dbReference>
<name>A0A1Z5H564_9LACO</name>
<dbReference type="GO" id="GO:0005524">
    <property type="term" value="F:ATP binding"/>
    <property type="evidence" value="ECO:0007669"/>
    <property type="project" value="UniProtKB-KW"/>
</dbReference>
<dbReference type="Proteomes" id="UP000223370">
    <property type="component" value="Unassembled WGS sequence"/>
</dbReference>
<keyword evidence="6 10" id="KW-0067">ATP-binding</keyword>
<dbReference type="PROSITE" id="PS00211">
    <property type="entry name" value="ABC_TRANSPORTER_1"/>
    <property type="match status" value="1"/>
</dbReference>
<evidence type="ECO:0000256" key="3">
    <source>
        <dbReference type="ARBA" id="ARBA00022519"/>
    </source>
</evidence>
<evidence type="ECO:0000256" key="7">
    <source>
        <dbReference type="ARBA" id="ARBA00022967"/>
    </source>
</evidence>
<dbReference type="InterPro" id="IPR003593">
    <property type="entry name" value="AAA+_ATPase"/>
</dbReference>
<keyword evidence="3" id="KW-0997">Cell inner membrane</keyword>
<dbReference type="GO" id="GO:0006817">
    <property type="term" value="P:phosphate ion transport"/>
    <property type="evidence" value="ECO:0007669"/>
    <property type="project" value="UniProtKB-KW"/>
</dbReference>
<dbReference type="EMBL" id="BCMJ01000002">
    <property type="protein sequence ID" value="GAT18428.1"/>
    <property type="molecule type" value="Genomic_DNA"/>
</dbReference>
<keyword evidence="4" id="KW-0592">Phosphate transport</keyword>
<evidence type="ECO:0000313" key="11">
    <source>
        <dbReference type="Proteomes" id="UP000223370"/>
    </source>
</evidence>
<dbReference type="Pfam" id="PF00005">
    <property type="entry name" value="ABC_tran"/>
    <property type="match status" value="1"/>
</dbReference>
<dbReference type="PROSITE" id="PS50893">
    <property type="entry name" value="ABC_TRANSPORTER_2"/>
    <property type="match status" value="1"/>
</dbReference>
<dbReference type="InterPro" id="IPR003439">
    <property type="entry name" value="ABC_transporter-like_ATP-bd"/>
</dbReference>
<evidence type="ECO:0000256" key="5">
    <source>
        <dbReference type="ARBA" id="ARBA00022741"/>
    </source>
</evidence>
<evidence type="ECO:0000256" key="8">
    <source>
        <dbReference type="ARBA" id="ARBA00023136"/>
    </source>
</evidence>
<dbReference type="SUPFAM" id="SSF52540">
    <property type="entry name" value="P-loop containing nucleoside triphosphate hydrolases"/>
    <property type="match status" value="1"/>
</dbReference>
<feature type="domain" description="ABC transporter" evidence="9">
    <location>
        <begin position="6"/>
        <end position="216"/>
    </location>
</feature>
<evidence type="ECO:0000256" key="2">
    <source>
        <dbReference type="ARBA" id="ARBA00022475"/>
    </source>
</evidence>
<evidence type="ECO:0000259" key="9">
    <source>
        <dbReference type="PROSITE" id="PS50893"/>
    </source>
</evidence>
<organism evidence="10 11">
    <name type="scientific">Secundilactobacillus silagincola</name>
    <dbReference type="NCBI Taxonomy" id="1714681"/>
    <lineage>
        <taxon>Bacteria</taxon>
        <taxon>Bacillati</taxon>
        <taxon>Bacillota</taxon>
        <taxon>Bacilli</taxon>
        <taxon>Lactobacillales</taxon>
        <taxon>Lactobacillaceae</taxon>
        <taxon>Secundilactobacillus</taxon>
    </lineage>
</organism>
<evidence type="ECO:0000256" key="4">
    <source>
        <dbReference type="ARBA" id="ARBA00022592"/>
    </source>
</evidence>
<keyword evidence="5" id="KW-0547">Nucleotide-binding</keyword>
<protein>
    <submittedName>
        <fullName evidence="10">ABC transporter ATP-binding protein</fullName>
    </submittedName>
</protein>
<sequence>MTEPIFDVQGLRYRNGKNQILQDITVQIEQGANLTIAGPSGSGKSTFLRILATLLTPTAGVVKFNGKKQSTYPKPVYRQQVSYCFQQPTLFGETVRDNLKFPFEIRNQTFDETKALAALDSVELKAEMLDQPIIELSGGEKQRVALVRNLLFKPQVLLLDEISAGLDVDTKGVVHRLIQSYRESGVTVLSVTHDESEIAAADDLMRIRDGKIEVPAHE</sequence>
<dbReference type="InterPro" id="IPR027417">
    <property type="entry name" value="P-loop_NTPase"/>
</dbReference>
<comment type="caution">
    <text evidence="10">The sequence shown here is derived from an EMBL/GenBank/DDBJ whole genome shotgun (WGS) entry which is preliminary data.</text>
</comment>
<dbReference type="Gene3D" id="3.40.50.300">
    <property type="entry name" value="P-loop containing nucleotide triphosphate hydrolases"/>
    <property type="match status" value="1"/>
</dbReference>
<dbReference type="AlphaFoldDB" id="A0A1Z5H564"/>
<evidence type="ECO:0000256" key="6">
    <source>
        <dbReference type="ARBA" id="ARBA00022840"/>
    </source>
</evidence>
<keyword evidence="8" id="KW-0472">Membrane</keyword>
<evidence type="ECO:0000313" key="10">
    <source>
        <dbReference type="EMBL" id="GAT18428.1"/>
    </source>
</evidence>
<dbReference type="SMART" id="SM00382">
    <property type="entry name" value="AAA"/>
    <property type="match status" value="1"/>
</dbReference>
<accession>A0A1Z5H564</accession>
<reference evidence="10 11" key="1">
    <citation type="submission" date="2015-11" db="EMBL/GenBank/DDBJ databases">
        <title>Draft genome sequences of new species of the genus Lactobacillus isolated from orchardgrass silage.</title>
        <authorList>
            <person name="Tohno M."/>
            <person name="Tanizawa Y."/>
            <person name="Arita M."/>
        </authorList>
    </citation>
    <scope>NUCLEOTIDE SEQUENCE [LARGE SCALE GENOMIC DNA]</scope>
    <source>
        <strain evidence="10 11">IWT5</strain>
    </source>
</reference>
<dbReference type="InterPro" id="IPR017871">
    <property type="entry name" value="ABC_transporter-like_CS"/>
</dbReference>
<dbReference type="OrthoDB" id="9785080at2"/>
<dbReference type="GO" id="GO:0016887">
    <property type="term" value="F:ATP hydrolysis activity"/>
    <property type="evidence" value="ECO:0007669"/>
    <property type="project" value="InterPro"/>
</dbReference>
<keyword evidence="1" id="KW-0813">Transport</keyword>